<dbReference type="Proteomes" id="UP001243195">
    <property type="component" value="Unassembled WGS sequence"/>
</dbReference>
<gene>
    <name evidence="1" type="ORF">RFH51_06225</name>
</gene>
<accession>A0AAW8JIH3</accession>
<evidence type="ECO:0000313" key="1">
    <source>
        <dbReference type="EMBL" id="MDQ9071053.1"/>
    </source>
</evidence>
<dbReference type="EMBL" id="JAVIDA010000006">
    <property type="protein sequence ID" value="MDQ9071053.1"/>
    <property type="molecule type" value="Genomic_DNA"/>
</dbReference>
<organism evidence="1 2">
    <name type="scientific">Acinetobacter gerneri</name>
    <dbReference type="NCBI Taxonomy" id="202952"/>
    <lineage>
        <taxon>Bacteria</taxon>
        <taxon>Pseudomonadati</taxon>
        <taxon>Pseudomonadota</taxon>
        <taxon>Gammaproteobacteria</taxon>
        <taxon>Moraxellales</taxon>
        <taxon>Moraxellaceae</taxon>
        <taxon>Acinetobacter</taxon>
    </lineage>
</organism>
<reference evidence="1" key="1">
    <citation type="submission" date="2023-08" db="EMBL/GenBank/DDBJ databases">
        <title>Emergence of clinically-relevant ST2 carbapenem-resistant Acinetobacter baumannii strains in hospital sewages in Zhejiang, East of China.</title>
        <authorList>
            <person name="Kaichao C."/>
            <person name="Zhang R."/>
        </authorList>
    </citation>
    <scope>NUCLEOTIDE SEQUENCE</scope>
    <source>
        <strain evidence="1">M-SY-60</strain>
    </source>
</reference>
<dbReference type="RefSeq" id="WP_308955556.1">
    <property type="nucleotide sequence ID" value="NZ_JAVICY010000005.1"/>
</dbReference>
<dbReference type="AlphaFoldDB" id="A0AAW8JIH3"/>
<evidence type="ECO:0000313" key="2">
    <source>
        <dbReference type="Proteomes" id="UP001243195"/>
    </source>
</evidence>
<name>A0AAW8JIH3_9GAMM</name>
<comment type="caution">
    <text evidence="1">The sequence shown here is derived from an EMBL/GenBank/DDBJ whole genome shotgun (WGS) entry which is preliminary data.</text>
</comment>
<proteinExistence type="predicted"/>
<protein>
    <submittedName>
        <fullName evidence="1">Inovirus-type Gp2 protein</fullName>
    </submittedName>
</protein>
<sequence length="334" mass="39373">MKLNSMVGNPMINEIETIIAIEQLIQEVSQTLDNGCYLTQRRNEKKLRAYARRGCDLIPAFRQLISQDIQLMFPINCFMRVLDIAKRINLKYGLSENDIPYTDQYIEICEAMHAFPAAYHKDQLKFYNQECKNRCELEEYLHNLIHKHCKTLWVRVELKYFSDSLDEISILDVDRHFKAFRKRISDKDTCFRDLVGYVWALEQGGETGAYHVHLLLIYNGSLRKGEWKIGNEVCALWENMTEGLGKAYSLQDSRHRESYQKAGRDGLGLVRREDGMKVENAIRLALYFTKPEKYEQRLRIKVPRMRTFACGQFKLSRYMLRQSRIDLDDVELPF</sequence>